<dbReference type="InterPro" id="IPR002347">
    <property type="entry name" value="SDR_fam"/>
</dbReference>
<comment type="similarity">
    <text evidence="1 3">Belongs to the short-chain dehydrogenases/reductases (SDR) family.</text>
</comment>
<dbReference type="AlphaFoldDB" id="A0A7C1NJT3"/>
<dbReference type="PANTHER" id="PTHR42760:SF115">
    <property type="entry name" value="3-OXOACYL-[ACYL-CARRIER-PROTEIN] REDUCTASE FABG"/>
    <property type="match status" value="1"/>
</dbReference>
<accession>A0A7C1NJT3</accession>
<evidence type="ECO:0000256" key="1">
    <source>
        <dbReference type="ARBA" id="ARBA00006484"/>
    </source>
</evidence>
<gene>
    <name evidence="4" type="ORF">ENI13_01470</name>
</gene>
<dbReference type="GO" id="GO:0016616">
    <property type="term" value="F:oxidoreductase activity, acting on the CH-OH group of donors, NAD or NADP as acceptor"/>
    <property type="evidence" value="ECO:0007669"/>
    <property type="project" value="TreeGrafter"/>
</dbReference>
<dbReference type="PROSITE" id="PS00061">
    <property type="entry name" value="ADH_SHORT"/>
    <property type="match status" value="1"/>
</dbReference>
<dbReference type="InterPro" id="IPR036291">
    <property type="entry name" value="NAD(P)-bd_dom_sf"/>
</dbReference>
<proteinExistence type="inferred from homology"/>
<keyword evidence="2" id="KW-0560">Oxidoreductase</keyword>
<dbReference type="PANTHER" id="PTHR42760">
    <property type="entry name" value="SHORT-CHAIN DEHYDROGENASES/REDUCTASES FAMILY MEMBER"/>
    <property type="match status" value="1"/>
</dbReference>
<organism evidence="4">
    <name type="scientific">candidate division CPR3 bacterium</name>
    <dbReference type="NCBI Taxonomy" id="2268181"/>
    <lineage>
        <taxon>Bacteria</taxon>
        <taxon>Bacteria division CPR3</taxon>
    </lineage>
</organism>
<protein>
    <submittedName>
        <fullName evidence="4">SDR family NAD(P)-dependent oxidoreductase</fullName>
    </submittedName>
</protein>
<sequence>MKIPKFTLEDKIAVVTGAARGIGREIALVFAHSGAHLILVDLLKEELMKTTKEIDGIGRRSLSIAADISNTKEIERLVTDILNKFNRIDILVNNAGVIDNNPATEVTEEQWDKTLNVNLKGLFFLSQAVGRHMIKERRGKIINIASQAGVIALENHAAYSASKAGIISITKTLALEWGKFNINVNAIAPTVILTPLGKKAWADPQIRSEMLKKIPLELIRRIGPQGGICIGSSSEVHD</sequence>
<feature type="non-terminal residue" evidence="4">
    <location>
        <position position="238"/>
    </location>
</feature>
<dbReference type="InterPro" id="IPR020904">
    <property type="entry name" value="Sc_DH/Rdtase_CS"/>
</dbReference>
<dbReference type="PRINTS" id="PR00081">
    <property type="entry name" value="GDHRDH"/>
</dbReference>
<dbReference type="Gene3D" id="3.40.50.720">
    <property type="entry name" value="NAD(P)-binding Rossmann-like Domain"/>
    <property type="match status" value="1"/>
</dbReference>
<dbReference type="PRINTS" id="PR00080">
    <property type="entry name" value="SDRFAMILY"/>
</dbReference>
<dbReference type="FunFam" id="3.40.50.720:FF:000084">
    <property type="entry name" value="Short-chain dehydrogenase reductase"/>
    <property type="match status" value="1"/>
</dbReference>
<dbReference type="SUPFAM" id="SSF51735">
    <property type="entry name" value="NAD(P)-binding Rossmann-fold domains"/>
    <property type="match status" value="1"/>
</dbReference>
<comment type="caution">
    <text evidence="4">The sequence shown here is derived from an EMBL/GenBank/DDBJ whole genome shotgun (WGS) entry which is preliminary data.</text>
</comment>
<dbReference type="EMBL" id="DRHL01000079">
    <property type="protein sequence ID" value="HEB13630.1"/>
    <property type="molecule type" value="Genomic_DNA"/>
</dbReference>
<dbReference type="Proteomes" id="UP000885695">
    <property type="component" value="Unassembled WGS sequence"/>
</dbReference>
<evidence type="ECO:0000256" key="2">
    <source>
        <dbReference type="ARBA" id="ARBA00023002"/>
    </source>
</evidence>
<evidence type="ECO:0000313" key="4">
    <source>
        <dbReference type="EMBL" id="HEB13630.1"/>
    </source>
</evidence>
<reference evidence="4" key="1">
    <citation type="journal article" date="2020" name="mSystems">
        <title>Genome- and Community-Level Interaction Insights into Carbon Utilization and Element Cycling Functions of Hydrothermarchaeota in Hydrothermal Sediment.</title>
        <authorList>
            <person name="Zhou Z."/>
            <person name="Liu Y."/>
            <person name="Xu W."/>
            <person name="Pan J."/>
            <person name="Luo Z.H."/>
            <person name="Li M."/>
        </authorList>
    </citation>
    <scope>NUCLEOTIDE SEQUENCE [LARGE SCALE GENOMIC DNA]</scope>
    <source>
        <strain evidence="4">HyVt-369</strain>
    </source>
</reference>
<dbReference type="Pfam" id="PF00106">
    <property type="entry name" value="adh_short"/>
    <property type="match status" value="1"/>
</dbReference>
<name>A0A7C1NJT3_UNCC3</name>
<evidence type="ECO:0000256" key="3">
    <source>
        <dbReference type="RuleBase" id="RU000363"/>
    </source>
</evidence>
<dbReference type="CDD" id="cd05233">
    <property type="entry name" value="SDR_c"/>
    <property type="match status" value="1"/>
</dbReference>